<dbReference type="InterPro" id="IPR029044">
    <property type="entry name" value="Nucleotide-diphossugar_trans"/>
</dbReference>
<keyword evidence="3" id="KW-1185">Reference proteome</keyword>
<proteinExistence type="predicted"/>
<accession>A0A918T0G2</accession>
<dbReference type="SUPFAM" id="SSF53448">
    <property type="entry name" value="Nucleotide-diphospho-sugar transferases"/>
    <property type="match status" value="1"/>
</dbReference>
<reference evidence="2" key="1">
    <citation type="journal article" date="2014" name="Int. J. Syst. Evol. Microbiol.">
        <title>Complete genome sequence of Corynebacterium casei LMG S-19264T (=DSM 44701T), isolated from a smear-ripened cheese.</title>
        <authorList>
            <consortium name="US DOE Joint Genome Institute (JGI-PGF)"/>
            <person name="Walter F."/>
            <person name="Albersmeier A."/>
            <person name="Kalinowski J."/>
            <person name="Ruckert C."/>
        </authorList>
    </citation>
    <scope>NUCLEOTIDE SEQUENCE</scope>
    <source>
        <strain evidence="2">KCTC 23077</strain>
    </source>
</reference>
<dbReference type="InterPro" id="IPR001173">
    <property type="entry name" value="Glyco_trans_2-like"/>
</dbReference>
<dbReference type="Pfam" id="PF00535">
    <property type="entry name" value="Glycos_transf_2"/>
    <property type="match status" value="1"/>
</dbReference>
<evidence type="ECO:0000313" key="3">
    <source>
        <dbReference type="Proteomes" id="UP000646426"/>
    </source>
</evidence>
<gene>
    <name evidence="2" type="ORF">GCM10007067_15050</name>
</gene>
<dbReference type="Gene3D" id="3.90.550.10">
    <property type="entry name" value="Spore Coat Polysaccharide Biosynthesis Protein SpsA, Chain A"/>
    <property type="match status" value="1"/>
</dbReference>
<dbReference type="AlphaFoldDB" id="A0A918T0G2"/>
<evidence type="ECO:0000313" key="2">
    <source>
        <dbReference type="EMBL" id="GHA78700.1"/>
    </source>
</evidence>
<evidence type="ECO:0000259" key="1">
    <source>
        <dbReference type="Pfam" id="PF00535"/>
    </source>
</evidence>
<organism evidence="2 3">
    <name type="scientific">Cognatilysobacter bugurensis</name>
    <dbReference type="NCBI Taxonomy" id="543356"/>
    <lineage>
        <taxon>Bacteria</taxon>
        <taxon>Pseudomonadati</taxon>
        <taxon>Pseudomonadota</taxon>
        <taxon>Gammaproteobacteria</taxon>
        <taxon>Lysobacterales</taxon>
        <taxon>Lysobacteraceae</taxon>
        <taxon>Cognatilysobacter</taxon>
    </lineage>
</organism>
<dbReference type="PANTHER" id="PTHR22916">
    <property type="entry name" value="GLYCOSYLTRANSFERASE"/>
    <property type="match status" value="1"/>
</dbReference>
<dbReference type="EMBL" id="BMYD01000002">
    <property type="protein sequence ID" value="GHA78700.1"/>
    <property type="molecule type" value="Genomic_DNA"/>
</dbReference>
<dbReference type="GO" id="GO:0016758">
    <property type="term" value="F:hexosyltransferase activity"/>
    <property type="evidence" value="ECO:0007669"/>
    <property type="project" value="UniProtKB-ARBA"/>
</dbReference>
<protein>
    <recommendedName>
        <fullName evidence="1">Glycosyltransferase 2-like domain-containing protein</fullName>
    </recommendedName>
</protein>
<dbReference type="PANTHER" id="PTHR22916:SF3">
    <property type="entry name" value="UDP-GLCNAC:BETAGAL BETA-1,3-N-ACETYLGLUCOSAMINYLTRANSFERASE-LIKE PROTEIN 1"/>
    <property type="match status" value="1"/>
</dbReference>
<reference evidence="2" key="2">
    <citation type="submission" date="2020-09" db="EMBL/GenBank/DDBJ databases">
        <authorList>
            <person name="Sun Q."/>
            <person name="Kim S."/>
        </authorList>
    </citation>
    <scope>NUCLEOTIDE SEQUENCE</scope>
    <source>
        <strain evidence="2">KCTC 23077</strain>
    </source>
</reference>
<sequence>MSAVAASPRVTIALIAYKAAETIREALDGALAQTVPCEILISDDASPDDTYAIAQAHVAGYAGPHSVTVRRNEVNQGVTGHVNTLLAMASGEIVVLMAGDDISKPTRVATLLDAFDADPGCFVMGSAVDEMGPQGEPLRAGVQGMPEVFDLHYFVRVGRLATLLGAAMAFRREVFTVFGPLRGRAEDNVLTLRGVLLGHGRRLPQALVHYRQLPDSLGNWLFARGEKGPDAMRRRYERTILMYRAIADDLDLALACLPDLAPDRVHEARLIAEMYRIEADAREAILDRPRLEWIGPIRRGLRHPGMRRKSLERAIKLLLPRRAFGLR</sequence>
<comment type="caution">
    <text evidence="2">The sequence shown here is derived from an EMBL/GenBank/DDBJ whole genome shotgun (WGS) entry which is preliminary data.</text>
</comment>
<dbReference type="Proteomes" id="UP000646426">
    <property type="component" value="Unassembled WGS sequence"/>
</dbReference>
<feature type="domain" description="Glycosyltransferase 2-like" evidence="1">
    <location>
        <begin position="12"/>
        <end position="175"/>
    </location>
</feature>
<name>A0A918T0G2_9GAMM</name>
<dbReference type="RefSeq" id="WP_189455022.1">
    <property type="nucleotide sequence ID" value="NZ_BMYD01000002.1"/>
</dbReference>